<dbReference type="PROSITE" id="PS00463">
    <property type="entry name" value="ZN2_CY6_FUNGAL_1"/>
    <property type="match status" value="1"/>
</dbReference>
<dbReference type="AlphaFoldDB" id="A3LZA4"/>
<dbReference type="RefSeq" id="XP_001386334.2">
    <property type="nucleotide sequence ID" value="XM_001386297.1"/>
</dbReference>
<dbReference type="eggNOG" id="ENOG502QZJZ">
    <property type="taxonomic scope" value="Eukaryota"/>
</dbReference>
<keyword evidence="5" id="KW-0804">Transcription</keyword>
<dbReference type="HOGENOM" id="CLU_013659_0_0_1"/>
<dbReference type="PANTHER" id="PTHR46910">
    <property type="entry name" value="TRANSCRIPTION FACTOR PDR1"/>
    <property type="match status" value="1"/>
</dbReference>
<evidence type="ECO:0000256" key="4">
    <source>
        <dbReference type="ARBA" id="ARBA00023125"/>
    </source>
</evidence>
<evidence type="ECO:0000256" key="6">
    <source>
        <dbReference type="ARBA" id="ARBA00023242"/>
    </source>
</evidence>
<feature type="non-terminal residue" evidence="9">
    <location>
        <position position="1"/>
    </location>
</feature>
<feature type="region of interest" description="Disordered" evidence="7">
    <location>
        <begin position="37"/>
        <end position="57"/>
    </location>
</feature>
<dbReference type="CDD" id="cd12148">
    <property type="entry name" value="fungal_TF_MHR"/>
    <property type="match status" value="1"/>
</dbReference>
<dbReference type="PROSITE" id="PS50048">
    <property type="entry name" value="ZN2_CY6_FUNGAL_2"/>
    <property type="match status" value="1"/>
</dbReference>
<keyword evidence="4" id="KW-0238">DNA-binding</keyword>
<dbReference type="Pfam" id="PF00172">
    <property type="entry name" value="Zn_clus"/>
    <property type="match status" value="1"/>
</dbReference>
<keyword evidence="2" id="KW-0479">Metal-binding</keyword>
<dbReference type="KEGG" id="pic:PICST_15419"/>
<dbReference type="InterPro" id="IPR001138">
    <property type="entry name" value="Zn2Cys6_DnaBD"/>
</dbReference>
<dbReference type="PANTHER" id="PTHR46910:SF37">
    <property type="entry name" value="ZN(II)2CYS6 TRANSCRIPTION FACTOR (EUROFUNG)"/>
    <property type="match status" value="1"/>
</dbReference>
<feature type="non-terminal residue" evidence="9">
    <location>
        <position position="714"/>
    </location>
</feature>
<evidence type="ECO:0000256" key="1">
    <source>
        <dbReference type="ARBA" id="ARBA00004123"/>
    </source>
</evidence>
<gene>
    <name evidence="9" type="ORF">PICST_15419</name>
</gene>
<proteinExistence type="predicted"/>
<evidence type="ECO:0000256" key="5">
    <source>
        <dbReference type="ARBA" id="ARBA00023163"/>
    </source>
</evidence>
<comment type="subcellular location">
    <subcellularLocation>
        <location evidence="1">Nucleus</location>
    </subcellularLocation>
</comment>
<dbReference type="EMBL" id="CP000501">
    <property type="protein sequence ID" value="ABN68305.2"/>
    <property type="molecule type" value="Genomic_DNA"/>
</dbReference>
<dbReference type="GO" id="GO:0000981">
    <property type="term" value="F:DNA-binding transcription factor activity, RNA polymerase II-specific"/>
    <property type="evidence" value="ECO:0007669"/>
    <property type="project" value="InterPro"/>
</dbReference>
<name>A3LZA4_PICST</name>
<dbReference type="GeneID" id="4840786"/>
<feature type="region of interest" description="Disordered" evidence="7">
    <location>
        <begin position="92"/>
        <end position="112"/>
    </location>
</feature>
<dbReference type="SUPFAM" id="SSF57701">
    <property type="entry name" value="Zn2/Cys6 DNA-binding domain"/>
    <property type="match status" value="1"/>
</dbReference>
<reference evidence="9 10" key="1">
    <citation type="journal article" date="2007" name="Nat. Biotechnol.">
        <title>Genome sequence of the lignocellulose-bioconverting and xylose-fermenting yeast Pichia stipitis.</title>
        <authorList>
            <person name="Jeffries T.W."/>
            <person name="Grigoriev I.V."/>
            <person name="Grimwood J."/>
            <person name="Laplaza J.M."/>
            <person name="Aerts A."/>
            <person name="Salamov A."/>
            <person name="Schmutz J."/>
            <person name="Lindquist E."/>
            <person name="Dehal P."/>
            <person name="Shapiro H."/>
            <person name="Jin Y.S."/>
            <person name="Passoth V."/>
            <person name="Richardson P.M."/>
        </authorList>
    </citation>
    <scope>NUCLEOTIDE SEQUENCE [LARGE SCALE GENOMIC DNA]</scope>
    <source>
        <strain evidence="10">ATCC 58785 / CBS 6054 / NBRC 10063 / NRRL Y-11545</strain>
    </source>
</reference>
<dbReference type="InParanoid" id="A3LZA4"/>
<evidence type="ECO:0000313" key="10">
    <source>
        <dbReference type="Proteomes" id="UP000002258"/>
    </source>
</evidence>
<protein>
    <submittedName>
        <fullName evidence="9">Fungal Zn(2)-Cys(6) binuclear cluster</fullName>
    </submittedName>
</protein>
<feature type="domain" description="Zn(2)-C6 fungal-type" evidence="8">
    <location>
        <begin position="5"/>
        <end position="34"/>
    </location>
</feature>
<dbReference type="SMART" id="SM00906">
    <property type="entry name" value="Fungal_trans"/>
    <property type="match status" value="1"/>
</dbReference>
<sequence length="714" mass="82186">RTKTACDYCRKRKSKCNGENPCSNCLTHSKDCTYTKRVSKSSSNSKDKKHNPNSIQGLNSRLSTLEGLLSKLVKRLDSKSLLDLGNSRSDTVSLNSLPSESNSEDEQEEEDFSKELVLNEKSSCQIVTSARDRILQYFGSHSMFCIFSAKSIKWMKGRIEGKGDDSLLLPIRNLPYALNSVVQSNMKVWAQSLPTSPSNSKFFFNKNEKNLIFELLEYYYDDINIAPYLCSLHTIRELFQLYFYALSSHDVDILNGISQSEFLIMNVSIALCLTNKSGDVKDNHNFPALSAASSSDLAQFKQKMFSNAVACYERVSVVCEGIRTIQGIALVTLYIEASFITDFQINHMLVSVMVRFACDLGLHSTVSVSKYDAEEHAHLKRRLWWFCEYMDSEVCYRSGKATLINRANVTILTEEDDYFLSVPLDPFKNDVCKKNSSELVANCRKWGYQNYYIYYTLMLCRLKEKSYNNLFKPQVAHQSQEELLKSLQDINEDMFRMARLMEPEIRPTLYYVKRPESPSRSCFAELSESNNNFFQYSSLLLQLSFFAHLLSINRVPFMNNMFESNEKTIKFGNLSLESARTILHLVVDLDRTKVPNSILNWVTFYPFMAYCSLIGHCLSFPQENSTHMDCTLLIRVSLNFFAYRGLNEEDIRTFGESKTYDNKSMMYDLITRLLLRVLVNLMDKESEHHYANEIKGLSDHMEACANIYPDLFKK</sequence>
<dbReference type="GO" id="GO:0003677">
    <property type="term" value="F:DNA binding"/>
    <property type="evidence" value="ECO:0007669"/>
    <property type="project" value="UniProtKB-KW"/>
</dbReference>
<evidence type="ECO:0000313" key="9">
    <source>
        <dbReference type="EMBL" id="ABN68305.2"/>
    </source>
</evidence>
<feature type="compositionally biased region" description="Acidic residues" evidence="7">
    <location>
        <begin position="102"/>
        <end position="112"/>
    </location>
</feature>
<evidence type="ECO:0000259" key="8">
    <source>
        <dbReference type="PROSITE" id="PS50048"/>
    </source>
</evidence>
<dbReference type="Proteomes" id="UP000002258">
    <property type="component" value="Chromosome 7"/>
</dbReference>
<dbReference type="InterPro" id="IPR007219">
    <property type="entry name" value="XnlR_reg_dom"/>
</dbReference>
<organism evidence="9 10">
    <name type="scientific">Scheffersomyces stipitis (strain ATCC 58785 / CBS 6054 / NBRC 10063 / NRRL Y-11545)</name>
    <name type="common">Yeast</name>
    <name type="synonym">Pichia stipitis</name>
    <dbReference type="NCBI Taxonomy" id="322104"/>
    <lineage>
        <taxon>Eukaryota</taxon>
        <taxon>Fungi</taxon>
        <taxon>Dikarya</taxon>
        <taxon>Ascomycota</taxon>
        <taxon>Saccharomycotina</taxon>
        <taxon>Pichiomycetes</taxon>
        <taxon>Debaryomycetaceae</taxon>
        <taxon>Scheffersomyces</taxon>
    </lineage>
</organism>
<dbReference type="FunCoup" id="A3LZA4">
    <property type="interactions" value="199"/>
</dbReference>
<dbReference type="CDD" id="cd00067">
    <property type="entry name" value="GAL4"/>
    <property type="match status" value="1"/>
</dbReference>
<keyword evidence="6" id="KW-0539">Nucleus</keyword>
<dbReference type="GO" id="GO:0005634">
    <property type="term" value="C:nucleus"/>
    <property type="evidence" value="ECO:0007669"/>
    <property type="project" value="UniProtKB-SubCell"/>
</dbReference>
<dbReference type="Pfam" id="PF04082">
    <property type="entry name" value="Fungal_trans"/>
    <property type="match status" value="1"/>
</dbReference>
<keyword evidence="10" id="KW-1185">Reference proteome</keyword>
<accession>A3LZA4</accession>
<dbReference type="GO" id="GO:0008270">
    <property type="term" value="F:zinc ion binding"/>
    <property type="evidence" value="ECO:0007669"/>
    <property type="project" value="InterPro"/>
</dbReference>
<evidence type="ECO:0000256" key="2">
    <source>
        <dbReference type="ARBA" id="ARBA00022723"/>
    </source>
</evidence>
<dbReference type="OrthoDB" id="3266505at2759"/>
<evidence type="ECO:0000256" key="7">
    <source>
        <dbReference type="SAM" id="MobiDB-lite"/>
    </source>
</evidence>
<dbReference type="SMART" id="SM00066">
    <property type="entry name" value="GAL4"/>
    <property type="match status" value="1"/>
</dbReference>
<dbReference type="InterPro" id="IPR050987">
    <property type="entry name" value="AtrR-like"/>
</dbReference>
<evidence type="ECO:0000256" key="3">
    <source>
        <dbReference type="ARBA" id="ARBA00023015"/>
    </source>
</evidence>
<dbReference type="STRING" id="322104.A3LZA4"/>
<dbReference type="InterPro" id="IPR036864">
    <property type="entry name" value="Zn2-C6_fun-type_DNA-bd_sf"/>
</dbReference>
<dbReference type="OMA" id="TKVACDY"/>
<dbReference type="Gene3D" id="4.10.240.10">
    <property type="entry name" value="Zn(2)-C6 fungal-type DNA-binding domain"/>
    <property type="match status" value="1"/>
</dbReference>
<dbReference type="GO" id="GO:0006351">
    <property type="term" value="P:DNA-templated transcription"/>
    <property type="evidence" value="ECO:0007669"/>
    <property type="project" value="InterPro"/>
</dbReference>
<keyword evidence="3" id="KW-0805">Transcription regulation</keyword>